<evidence type="ECO:0000313" key="3">
    <source>
        <dbReference type="Proteomes" id="UP000306416"/>
    </source>
</evidence>
<sequence>MRDVVRLIVLCVLVTALAACNGKPVDQPSKKGDAKVSAEGSAANQELAAAFLDGVKTGDKAKMQKAANLTPEEIKSSLDKLVHIKQNKMTDAQRAECESVLKISGDIEFFADKLRKVLPASATIKISGTSQELTPVKHLVHTVSVTYPKAQDAIKDKTGKTVKELRLPLLQVDHPFQAKQVHEFAFSSEVFEKISNRDFEVISYF</sequence>
<reference evidence="2 3" key="1">
    <citation type="submission" date="2019-04" db="EMBL/GenBank/DDBJ databases">
        <title>Geobacter oryzae sp. nov., ferric-reducing bacteria isolated from paddy soil.</title>
        <authorList>
            <person name="Xu Z."/>
            <person name="Masuda Y."/>
            <person name="Itoh H."/>
            <person name="Senoo K."/>
        </authorList>
    </citation>
    <scope>NUCLEOTIDE SEQUENCE [LARGE SCALE GENOMIC DNA]</scope>
    <source>
        <strain evidence="2 3">Red111</strain>
    </source>
</reference>
<dbReference type="PROSITE" id="PS51257">
    <property type="entry name" value="PROKAR_LIPOPROTEIN"/>
    <property type="match status" value="1"/>
</dbReference>
<keyword evidence="1" id="KW-0732">Signal</keyword>
<dbReference type="AlphaFoldDB" id="A0A4S1CDH6"/>
<evidence type="ECO:0000313" key="2">
    <source>
        <dbReference type="EMBL" id="TGU71046.1"/>
    </source>
</evidence>
<dbReference type="RefSeq" id="WP_135870485.1">
    <property type="nucleotide sequence ID" value="NZ_SRSC01000003.1"/>
</dbReference>
<protein>
    <recommendedName>
        <fullName evidence="4">Lipoprotein</fullName>
    </recommendedName>
</protein>
<dbReference type="EMBL" id="SRSC01000003">
    <property type="protein sequence ID" value="TGU71046.1"/>
    <property type="molecule type" value="Genomic_DNA"/>
</dbReference>
<feature type="chain" id="PRO_5020444604" description="Lipoprotein" evidence="1">
    <location>
        <begin position="19"/>
        <end position="205"/>
    </location>
</feature>
<organism evidence="2 3">
    <name type="scientific">Geomonas terrae</name>
    <dbReference type="NCBI Taxonomy" id="2562681"/>
    <lineage>
        <taxon>Bacteria</taxon>
        <taxon>Pseudomonadati</taxon>
        <taxon>Thermodesulfobacteriota</taxon>
        <taxon>Desulfuromonadia</taxon>
        <taxon>Geobacterales</taxon>
        <taxon>Geobacteraceae</taxon>
        <taxon>Geomonas</taxon>
    </lineage>
</organism>
<name>A0A4S1CDH6_9BACT</name>
<gene>
    <name evidence="2" type="ORF">E4633_11900</name>
</gene>
<evidence type="ECO:0000256" key="1">
    <source>
        <dbReference type="SAM" id="SignalP"/>
    </source>
</evidence>
<evidence type="ECO:0008006" key="4">
    <source>
        <dbReference type="Google" id="ProtNLM"/>
    </source>
</evidence>
<keyword evidence="3" id="KW-1185">Reference proteome</keyword>
<comment type="caution">
    <text evidence="2">The sequence shown here is derived from an EMBL/GenBank/DDBJ whole genome shotgun (WGS) entry which is preliminary data.</text>
</comment>
<proteinExistence type="predicted"/>
<accession>A0A4S1CDH6</accession>
<dbReference type="Proteomes" id="UP000306416">
    <property type="component" value="Unassembled WGS sequence"/>
</dbReference>
<feature type="signal peptide" evidence="1">
    <location>
        <begin position="1"/>
        <end position="18"/>
    </location>
</feature>